<keyword evidence="6 8" id="KW-1133">Transmembrane helix</keyword>
<dbReference type="GO" id="GO:0055085">
    <property type="term" value="P:transmembrane transport"/>
    <property type="evidence" value="ECO:0007669"/>
    <property type="project" value="InterPro"/>
</dbReference>
<feature type="transmembrane region" description="Helical" evidence="8">
    <location>
        <begin position="161"/>
        <end position="179"/>
    </location>
</feature>
<evidence type="ECO:0000256" key="1">
    <source>
        <dbReference type="ARBA" id="ARBA00004651"/>
    </source>
</evidence>
<dbReference type="PANTHER" id="PTHR36838">
    <property type="entry name" value="AUXIN EFFLUX CARRIER FAMILY PROTEIN"/>
    <property type="match status" value="1"/>
</dbReference>
<gene>
    <name evidence="9" type="ORF">ABTW24_18010</name>
    <name evidence="10" type="ORF">NCTC11429_03475</name>
</gene>
<evidence type="ECO:0000256" key="8">
    <source>
        <dbReference type="SAM" id="Phobius"/>
    </source>
</evidence>
<dbReference type="EMBL" id="LR590484">
    <property type="protein sequence ID" value="VTR47103.1"/>
    <property type="molecule type" value="Genomic_DNA"/>
</dbReference>
<dbReference type="RefSeq" id="WP_028068890.1">
    <property type="nucleotide sequence ID" value="NZ_CP141191.1"/>
</dbReference>
<sequence>MVNFIMIAFCIATGMLLRRANLIHNEAHKGINTWILYFALPAVSFKYIPKIIWSPQLFFPVFSAVLVWAGSWLFMEYYCRRKAYKQRSRSSLELAAGYSNTSFIGFPLIMAYFGETQLPIAIICDQTTFILLSTAGIVNALRANLRDGQRIEAKFMFRKLISFPPLIGCIAALALTRVTDLSVAEPFFDKLVATVGPLALFSIGLQLKFDGWKQQLSQISAAMIYKLLLAPLLVLLSALLFGVSGPVARISIFEAAMPTLVTSGIIAEQYHLNTKLVNLVIGFSIVLGLLTTAAWDTLIRLFIAA</sequence>
<dbReference type="STRING" id="1123265.GCA_000686625_01342"/>
<feature type="transmembrane region" description="Helical" evidence="8">
    <location>
        <begin position="95"/>
        <end position="114"/>
    </location>
</feature>
<dbReference type="GeneID" id="78464143"/>
<feature type="transmembrane region" description="Helical" evidence="8">
    <location>
        <begin position="120"/>
        <end position="141"/>
    </location>
</feature>
<feature type="transmembrane region" description="Helical" evidence="8">
    <location>
        <begin position="279"/>
        <end position="303"/>
    </location>
</feature>
<dbReference type="KEGG" id="stha:NCTC11429_03475"/>
<proteinExistence type="inferred from homology"/>
<evidence type="ECO:0000256" key="4">
    <source>
        <dbReference type="ARBA" id="ARBA00022475"/>
    </source>
</evidence>
<evidence type="ECO:0000313" key="10">
    <source>
        <dbReference type="EMBL" id="VTR47103.1"/>
    </source>
</evidence>
<reference evidence="10 11" key="1">
    <citation type="submission" date="2019-05" db="EMBL/GenBank/DDBJ databases">
        <authorList>
            <consortium name="Pathogen Informatics"/>
        </authorList>
    </citation>
    <scope>NUCLEOTIDE SEQUENCE [LARGE SCALE GENOMIC DNA]</scope>
    <source>
        <strain evidence="10 11">NCTC11429</strain>
    </source>
</reference>
<comment type="similarity">
    <text evidence="2">Belongs to the auxin efflux carrier (TC 2.A.69) family.</text>
</comment>
<protein>
    <submittedName>
        <fullName evidence="9">AEC family transporter</fullName>
    </submittedName>
    <submittedName>
        <fullName evidence="10">Auxin efflux carrier</fullName>
    </submittedName>
</protein>
<dbReference type="InterPro" id="IPR004776">
    <property type="entry name" value="Mem_transp_PIN-like"/>
</dbReference>
<evidence type="ECO:0000313" key="9">
    <source>
        <dbReference type="EMBL" id="MEZ0453492.1"/>
    </source>
</evidence>
<feature type="transmembrane region" description="Helical" evidence="8">
    <location>
        <begin position="221"/>
        <end position="241"/>
    </location>
</feature>
<dbReference type="Gene3D" id="1.20.1530.20">
    <property type="match status" value="1"/>
</dbReference>
<feature type="transmembrane region" description="Helical" evidence="8">
    <location>
        <begin position="57"/>
        <end position="75"/>
    </location>
</feature>
<keyword evidence="7 8" id="KW-0472">Membrane</keyword>
<keyword evidence="5 8" id="KW-0812">Transmembrane</keyword>
<dbReference type="Proteomes" id="UP000308196">
    <property type="component" value="Chromosome"/>
</dbReference>
<dbReference type="Pfam" id="PF03547">
    <property type="entry name" value="Mem_trans"/>
    <property type="match status" value="1"/>
</dbReference>
<reference evidence="9 12" key="2">
    <citation type="submission" date="2024-06" db="EMBL/GenBank/DDBJ databases">
        <title>Soil Sphingobacterium thalpophilum.</title>
        <authorList>
            <person name="Yang J."/>
            <person name="Li J."/>
        </authorList>
    </citation>
    <scope>NUCLEOTIDE SEQUENCE [LARGE SCALE GENOMIC DNA]</scope>
    <source>
        <strain evidence="9 12">22g91tb</strain>
    </source>
</reference>
<keyword evidence="12" id="KW-1185">Reference proteome</keyword>
<evidence type="ECO:0000256" key="7">
    <source>
        <dbReference type="ARBA" id="ARBA00023136"/>
    </source>
</evidence>
<dbReference type="InterPro" id="IPR038770">
    <property type="entry name" value="Na+/solute_symporter_sf"/>
</dbReference>
<evidence type="ECO:0000256" key="6">
    <source>
        <dbReference type="ARBA" id="ARBA00022989"/>
    </source>
</evidence>
<comment type="subcellular location">
    <subcellularLocation>
        <location evidence="1">Cell membrane</location>
        <topology evidence="1">Multi-pass membrane protein</topology>
    </subcellularLocation>
</comment>
<accession>A0A4U9VLH1</accession>
<organism evidence="10 11">
    <name type="scientific">Sphingobacterium thalpophilum</name>
    <dbReference type="NCBI Taxonomy" id="259"/>
    <lineage>
        <taxon>Bacteria</taxon>
        <taxon>Pseudomonadati</taxon>
        <taxon>Bacteroidota</taxon>
        <taxon>Sphingobacteriia</taxon>
        <taxon>Sphingobacteriales</taxon>
        <taxon>Sphingobacteriaceae</taxon>
        <taxon>Sphingobacterium</taxon>
    </lineage>
</organism>
<evidence type="ECO:0000313" key="12">
    <source>
        <dbReference type="Proteomes" id="UP001566204"/>
    </source>
</evidence>
<name>A0A4U9VLH1_9SPHI</name>
<evidence type="ECO:0000313" key="11">
    <source>
        <dbReference type="Proteomes" id="UP000308196"/>
    </source>
</evidence>
<dbReference type="EMBL" id="JBEOQB010000005">
    <property type="protein sequence ID" value="MEZ0453492.1"/>
    <property type="molecule type" value="Genomic_DNA"/>
</dbReference>
<keyword evidence="4" id="KW-1003">Cell membrane</keyword>
<dbReference type="PANTHER" id="PTHR36838:SF1">
    <property type="entry name" value="SLR1864 PROTEIN"/>
    <property type="match status" value="1"/>
</dbReference>
<evidence type="ECO:0000256" key="3">
    <source>
        <dbReference type="ARBA" id="ARBA00022448"/>
    </source>
</evidence>
<dbReference type="AlphaFoldDB" id="A0A4U9VLH1"/>
<evidence type="ECO:0000256" key="5">
    <source>
        <dbReference type="ARBA" id="ARBA00022692"/>
    </source>
</evidence>
<dbReference type="GO" id="GO:0005886">
    <property type="term" value="C:plasma membrane"/>
    <property type="evidence" value="ECO:0007669"/>
    <property type="project" value="UniProtKB-SubCell"/>
</dbReference>
<evidence type="ECO:0000256" key="2">
    <source>
        <dbReference type="ARBA" id="ARBA00010145"/>
    </source>
</evidence>
<keyword evidence="3" id="KW-0813">Transport</keyword>
<dbReference type="Proteomes" id="UP001566204">
    <property type="component" value="Unassembled WGS sequence"/>
</dbReference>